<feature type="domain" description="RING-type" evidence="3">
    <location>
        <begin position="556"/>
        <end position="591"/>
    </location>
</feature>
<name>I7IA12_BABMR</name>
<dbReference type="KEGG" id="bmic:BmR1_04g09025"/>
<evidence type="ECO:0000259" key="3">
    <source>
        <dbReference type="PROSITE" id="PS50089"/>
    </source>
</evidence>
<dbReference type="GO" id="GO:0008270">
    <property type="term" value="F:zinc ion binding"/>
    <property type="evidence" value="ECO:0007669"/>
    <property type="project" value="UniProtKB-KW"/>
</dbReference>
<evidence type="ECO:0000313" key="4">
    <source>
        <dbReference type="EMBL" id="CCF75979.1"/>
    </source>
</evidence>
<keyword evidence="1" id="KW-0479">Metal-binding</keyword>
<keyword evidence="5" id="KW-1185">Reference proteome</keyword>
<reference evidence="4 5" key="2">
    <citation type="journal article" date="2013" name="PLoS ONE">
        <title>Whole genome mapping and re-organization of the nuclear and mitochondrial genomes of Babesia microti isolates.</title>
        <authorList>
            <person name="Cornillot E."/>
            <person name="Dassouli A."/>
            <person name="Garg A."/>
            <person name="Pachikara N."/>
            <person name="Randazzo S."/>
            <person name="Depoix D."/>
            <person name="Carcy B."/>
            <person name="Delbecq S."/>
            <person name="Frutos R."/>
            <person name="Silva J.C."/>
            <person name="Sutton R."/>
            <person name="Krause P.J."/>
            <person name="Mamoun C.B."/>
        </authorList>
    </citation>
    <scope>NUCLEOTIDE SEQUENCE [LARGE SCALE GENOMIC DNA]</scope>
    <source>
        <strain evidence="4 5">RI</strain>
    </source>
</reference>
<dbReference type="VEuPathDB" id="PiroplasmaDB:BmR1_04g09025"/>
<dbReference type="EMBL" id="LN871599">
    <property type="protein sequence ID" value="CCF75979.1"/>
    <property type="molecule type" value="Genomic_DNA"/>
</dbReference>
<evidence type="ECO:0000256" key="2">
    <source>
        <dbReference type="SAM" id="Coils"/>
    </source>
</evidence>
<keyword evidence="1" id="KW-0863">Zinc-finger</keyword>
<dbReference type="Proteomes" id="UP000002899">
    <property type="component" value="Chromosome IV"/>
</dbReference>
<dbReference type="SUPFAM" id="SSF52047">
    <property type="entry name" value="RNI-like"/>
    <property type="match status" value="1"/>
</dbReference>
<dbReference type="Pfam" id="PF13920">
    <property type="entry name" value="zf-C3HC4_3"/>
    <property type="match status" value="1"/>
</dbReference>
<dbReference type="OrthoDB" id="1711136at2759"/>
<proteinExistence type="predicted"/>
<dbReference type="PROSITE" id="PS50089">
    <property type="entry name" value="ZF_RING_2"/>
    <property type="match status" value="1"/>
</dbReference>
<evidence type="ECO:0000256" key="1">
    <source>
        <dbReference type="PROSITE-ProRule" id="PRU00175"/>
    </source>
</evidence>
<dbReference type="Gene3D" id="3.30.40.10">
    <property type="entry name" value="Zinc/RING finger domain, C3HC4 (zinc finger)"/>
    <property type="match status" value="1"/>
</dbReference>
<dbReference type="AlphaFoldDB" id="I7IA12"/>
<dbReference type="InterPro" id="IPR013083">
    <property type="entry name" value="Znf_RING/FYVE/PHD"/>
</dbReference>
<protein>
    <recommendedName>
        <fullName evidence="3">RING-type domain-containing protein</fullName>
    </recommendedName>
</protein>
<dbReference type="Gene3D" id="3.80.10.10">
    <property type="entry name" value="Ribonuclease Inhibitor"/>
    <property type="match status" value="1"/>
</dbReference>
<dbReference type="InterPro" id="IPR001841">
    <property type="entry name" value="Znf_RING"/>
</dbReference>
<reference evidence="4 5" key="3">
    <citation type="journal article" date="2016" name="Sci. Rep.">
        <title>Genome-wide diversity and gene expression profiling of Babesia microti isolates identify polymorphic genes that mediate host-pathogen interactions.</title>
        <authorList>
            <person name="Silva J.C."/>
            <person name="Cornillot E."/>
            <person name="McCracken C."/>
            <person name="Usmani-Brown S."/>
            <person name="Dwivedi A."/>
            <person name="Ifeonu O.O."/>
            <person name="Crabtree J."/>
            <person name="Gotia H.T."/>
            <person name="Virji A.Z."/>
            <person name="Reynes C."/>
            <person name="Colinge J."/>
            <person name="Kumar V."/>
            <person name="Lawres L."/>
            <person name="Pazzi J.E."/>
            <person name="Pablo J.V."/>
            <person name="Hung C."/>
            <person name="Brancato J."/>
            <person name="Kumari P."/>
            <person name="Orvis J."/>
            <person name="Tretina K."/>
            <person name="Chibucos M."/>
            <person name="Ott S."/>
            <person name="Sadzewicz L."/>
            <person name="Sengamalay N."/>
            <person name="Shetty A.C."/>
            <person name="Su Q."/>
            <person name="Tallon L."/>
            <person name="Fraser C.M."/>
            <person name="Frutos R."/>
            <person name="Molina D.M."/>
            <person name="Krause P.J."/>
            <person name="Ben Mamoun C."/>
        </authorList>
    </citation>
    <scope>NUCLEOTIDE SEQUENCE [LARGE SCALE GENOMIC DNA]</scope>
    <source>
        <strain evidence="4 5">RI</strain>
    </source>
</reference>
<keyword evidence="1" id="KW-0862">Zinc</keyword>
<dbReference type="InterPro" id="IPR032675">
    <property type="entry name" value="LRR_dom_sf"/>
</dbReference>
<accession>I7IA12</accession>
<organism evidence="4 5">
    <name type="scientific">Babesia microti (strain RI)</name>
    <dbReference type="NCBI Taxonomy" id="1133968"/>
    <lineage>
        <taxon>Eukaryota</taxon>
        <taxon>Sar</taxon>
        <taxon>Alveolata</taxon>
        <taxon>Apicomplexa</taxon>
        <taxon>Aconoidasida</taxon>
        <taxon>Piroplasmida</taxon>
        <taxon>Babesiidae</taxon>
        <taxon>Babesia</taxon>
    </lineage>
</organism>
<reference evidence="4 5" key="1">
    <citation type="journal article" date="2012" name="Nucleic Acids Res.">
        <title>Sequencing of the smallest Apicomplexan genome from the human pathogen Babesia microti.</title>
        <authorList>
            <person name="Cornillot E."/>
            <person name="Hadj-Kaddour K."/>
            <person name="Dassouli A."/>
            <person name="Noel B."/>
            <person name="Ranwez V."/>
            <person name="Vacherie B."/>
            <person name="Augagneur Y."/>
            <person name="Bres V."/>
            <person name="Duclos A."/>
            <person name="Randazzo S."/>
            <person name="Carcy B."/>
            <person name="Debierre-Grockiego F."/>
            <person name="Delbecq S."/>
            <person name="Moubri-Menage K."/>
            <person name="Shams-Eldin H."/>
            <person name="Usmani-Brown S."/>
            <person name="Bringaud F."/>
            <person name="Wincker P."/>
            <person name="Vivares C.P."/>
            <person name="Schwarz R.T."/>
            <person name="Schetters T.P."/>
            <person name="Krause P.J."/>
            <person name="Gorenflot A."/>
            <person name="Berry V."/>
            <person name="Barbe V."/>
            <person name="Ben Mamoun C."/>
        </authorList>
    </citation>
    <scope>NUCLEOTIDE SEQUENCE [LARGE SCALE GENOMIC DNA]</scope>
    <source>
        <strain evidence="4 5">RI</strain>
    </source>
</reference>
<sequence>MESDQTPEELFIRRCYRRDVRSLSISYIEQPEKLTALEKFIKTETISELHIIQVTRIPLEYILTTFINHPCNLTTFEIKTVSLSWDDNTIALIAKFFGLHRNTIRHLTIRCYLKSKHIATILQCVPIGIESLDLSENIFDKESHYLEPLIQVIGDSELIELKLSNTSMSKVGIRNLFVKLGELNKPIALRNIQGIEIANSNIVNGTKEVDTINQLKFIKNSDYLNYLRDVYFLKLMIDNRIRVWWPPTTTETKTLYSGRYWPAKVLQVNTMDKILVVKYDNDELDYVQHTCIQPLSPFKFGGGLSDNIIENTFFIKKIVDLPVDQTNKRKPVMDFVESEWGINDTLAGNLITCGELCEFRDPRDINSTDPSDFVGYTKELNPEEPLYSCKCIYQDDEHAEVSSCNIRRAVVVKWNNWVYECARAHRLIARNQNNLISKLNVLVESVWVYPRVITSETKLASYPSNMRVDSLQKHRKAIKFDLRNHPGLKGFDDIKSIDNLDRFELIKKCKSFHDELVTAKAKLNIFDFLENECQELRVQVDRYETKIQELESQLLCFICTKSKINCIIHPCGHFQICDICASTMGKCPSCTNRITSIQLIKFALC</sequence>
<keyword evidence="2" id="KW-0175">Coiled coil</keyword>
<dbReference type="RefSeq" id="XP_012650387.1">
    <property type="nucleotide sequence ID" value="XM_012794933.1"/>
</dbReference>
<evidence type="ECO:0000313" key="5">
    <source>
        <dbReference type="Proteomes" id="UP000002899"/>
    </source>
</evidence>
<gene>
    <name evidence="4" type="ORF">BmR1_04g09025</name>
</gene>
<dbReference type="GeneID" id="24426433"/>
<feature type="coiled-coil region" evidence="2">
    <location>
        <begin position="526"/>
        <end position="553"/>
    </location>
</feature>